<dbReference type="InterPro" id="IPR017896">
    <property type="entry name" value="4Fe4S_Fe-S-bd"/>
</dbReference>
<dbReference type="SUPFAM" id="SSF54862">
    <property type="entry name" value="4Fe-4S ferredoxins"/>
    <property type="match status" value="1"/>
</dbReference>
<dbReference type="AlphaFoldDB" id="A0A2N8ZF10"/>
<gene>
    <name evidence="5" type="ORF">VTAP4600_A2520</name>
</gene>
<dbReference type="EMBL" id="LT960611">
    <property type="protein sequence ID" value="SON50499.1"/>
    <property type="molecule type" value="Genomic_DNA"/>
</dbReference>
<keyword evidence="1" id="KW-0479">Metal-binding</keyword>
<dbReference type="PROSITE" id="PS00198">
    <property type="entry name" value="4FE4S_FER_1"/>
    <property type="match status" value="1"/>
</dbReference>
<dbReference type="InterPro" id="IPR017900">
    <property type="entry name" value="4Fe4S_Fe_S_CS"/>
</dbReference>
<reference evidence="5 6" key="1">
    <citation type="submission" date="2017-10" db="EMBL/GenBank/DDBJ databases">
        <authorList>
            <person name="Banno H."/>
            <person name="Chua N.-H."/>
        </authorList>
    </citation>
    <scope>NUCLEOTIDE SEQUENCE [LARGE SCALE GENOMIC DNA]</scope>
    <source>
        <strain evidence="5">Vibrio tapetis CECT4600</strain>
    </source>
</reference>
<dbReference type="PROSITE" id="PS51379">
    <property type="entry name" value="4FE4S_FER_2"/>
    <property type="match status" value="1"/>
</dbReference>
<dbReference type="Proteomes" id="UP000235828">
    <property type="component" value="Chromosome A"/>
</dbReference>
<evidence type="ECO:0000256" key="1">
    <source>
        <dbReference type="ARBA" id="ARBA00022723"/>
    </source>
</evidence>
<evidence type="ECO:0000256" key="2">
    <source>
        <dbReference type="ARBA" id="ARBA00023004"/>
    </source>
</evidence>
<evidence type="ECO:0000259" key="4">
    <source>
        <dbReference type="PROSITE" id="PS51379"/>
    </source>
</evidence>
<evidence type="ECO:0000313" key="5">
    <source>
        <dbReference type="EMBL" id="SON50499.1"/>
    </source>
</evidence>
<protein>
    <submittedName>
        <fullName evidence="5">Ferredoxin (4Fe-4S cluster-containing protein) (Fdx-like) (Modular protein)</fullName>
    </submittedName>
</protein>
<organism evidence="5 6">
    <name type="scientific">Vibrio tapetis subsp. tapetis</name>
    <dbReference type="NCBI Taxonomy" id="1671868"/>
    <lineage>
        <taxon>Bacteria</taxon>
        <taxon>Pseudomonadati</taxon>
        <taxon>Pseudomonadota</taxon>
        <taxon>Gammaproteobacteria</taxon>
        <taxon>Vibrionales</taxon>
        <taxon>Vibrionaceae</taxon>
        <taxon>Vibrio</taxon>
    </lineage>
</organism>
<feature type="domain" description="4Fe-4S ferredoxin-type" evidence="4">
    <location>
        <begin position="35"/>
        <end position="64"/>
    </location>
</feature>
<name>A0A2N8ZF10_9VIBR</name>
<proteinExistence type="predicted"/>
<accession>A0A2N8ZF10</accession>
<dbReference type="GO" id="GO:0046872">
    <property type="term" value="F:metal ion binding"/>
    <property type="evidence" value="ECO:0007669"/>
    <property type="project" value="UniProtKB-KW"/>
</dbReference>
<keyword evidence="2" id="KW-0408">Iron</keyword>
<sequence length="119" mass="13282">MSVHRNTSDFNEHWTYAGCINTREAIITTLIGKLTMALLIQKSCINCDMCDPECPNGAITMGDSIYEIDPLLCTECKGHYDKPTCQSVCPITKCIITDPKHVETEEELLEKFVIIQGLA</sequence>
<keyword evidence="3" id="KW-0411">Iron-sulfur</keyword>
<dbReference type="GO" id="GO:0051536">
    <property type="term" value="F:iron-sulfur cluster binding"/>
    <property type="evidence" value="ECO:0007669"/>
    <property type="project" value="UniProtKB-KW"/>
</dbReference>
<keyword evidence="6" id="KW-1185">Reference proteome</keyword>
<dbReference type="KEGG" id="vta:A2520"/>
<dbReference type="InterPro" id="IPR047927">
    <property type="entry name" value="YfhL-like"/>
</dbReference>
<evidence type="ECO:0000313" key="6">
    <source>
        <dbReference type="Proteomes" id="UP000235828"/>
    </source>
</evidence>
<evidence type="ECO:0000256" key="3">
    <source>
        <dbReference type="ARBA" id="ARBA00023014"/>
    </source>
</evidence>
<dbReference type="Gene3D" id="3.30.70.20">
    <property type="match status" value="1"/>
</dbReference>
<dbReference type="NCBIfam" id="NF033683">
    <property type="entry name" value="di_4Fe-4S_YfhL"/>
    <property type="match status" value="1"/>
</dbReference>